<dbReference type="InterPro" id="IPR000182">
    <property type="entry name" value="GNAT_dom"/>
</dbReference>
<name>A0A2S1LTS4_9FLAO</name>
<dbReference type="AlphaFoldDB" id="A0A2S1LTS4"/>
<dbReference type="Gene3D" id="3.40.630.30">
    <property type="match status" value="1"/>
</dbReference>
<evidence type="ECO:0000259" key="2">
    <source>
        <dbReference type="PROSITE" id="PS50995"/>
    </source>
</evidence>
<dbReference type="GO" id="GO:0003700">
    <property type="term" value="F:DNA-binding transcription factor activity"/>
    <property type="evidence" value="ECO:0007669"/>
    <property type="project" value="InterPro"/>
</dbReference>
<feature type="domain" description="N-acetyltransferase" evidence="3">
    <location>
        <begin position="176"/>
        <end position="317"/>
    </location>
</feature>
<dbReference type="GO" id="GO:0008080">
    <property type="term" value="F:N-acetyltransferase activity"/>
    <property type="evidence" value="ECO:0007669"/>
    <property type="project" value="InterPro"/>
</dbReference>
<dbReference type="CDD" id="cd04301">
    <property type="entry name" value="NAT_SF"/>
    <property type="match status" value="1"/>
</dbReference>
<dbReference type="OrthoDB" id="1431064at2"/>
<dbReference type="Gene3D" id="1.10.10.10">
    <property type="entry name" value="Winged helix-like DNA-binding domain superfamily/Winged helix DNA-binding domain"/>
    <property type="match status" value="1"/>
</dbReference>
<dbReference type="RefSeq" id="WP_108738598.1">
    <property type="nucleotide sequence ID" value="NZ_CP020919.1"/>
</dbReference>
<organism evidence="4 5">
    <name type="scientific">Flavobacterium kingsejongi</name>
    <dbReference type="NCBI Taxonomy" id="1678728"/>
    <lineage>
        <taxon>Bacteria</taxon>
        <taxon>Pseudomonadati</taxon>
        <taxon>Bacteroidota</taxon>
        <taxon>Flavobacteriia</taxon>
        <taxon>Flavobacteriales</taxon>
        <taxon>Flavobacteriaceae</taxon>
        <taxon>Flavobacterium</taxon>
    </lineage>
</organism>
<proteinExistence type="predicted"/>
<dbReference type="SUPFAM" id="SSF55729">
    <property type="entry name" value="Acyl-CoA N-acyltransferases (Nat)"/>
    <property type="match status" value="1"/>
</dbReference>
<dbReference type="PANTHER" id="PTHR13947:SF37">
    <property type="entry name" value="LD18367P"/>
    <property type="match status" value="1"/>
</dbReference>
<dbReference type="KEGG" id="fki:FK004_18735"/>
<dbReference type="EMBL" id="CP020919">
    <property type="protein sequence ID" value="AWG27108.1"/>
    <property type="molecule type" value="Genomic_DNA"/>
</dbReference>
<dbReference type="InterPro" id="IPR036390">
    <property type="entry name" value="WH_DNA-bd_sf"/>
</dbReference>
<keyword evidence="1" id="KW-0808">Transferase</keyword>
<gene>
    <name evidence="4" type="ORF">FK004_18735</name>
</gene>
<dbReference type="PROSITE" id="PS50995">
    <property type="entry name" value="HTH_MARR_2"/>
    <property type="match status" value="1"/>
</dbReference>
<evidence type="ECO:0000259" key="3">
    <source>
        <dbReference type="PROSITE" id="PS51186"/>
    </source>
</evidence>
<dbReference type="Pfam" id="PF00583">
    <property type="entry name" value="Acetyltransf_1"/>
    <property type="match status" value="1"/>
</dbReference>
<dbReference type="InterPro" id="IPR050769">
    <property type="entry name" value="NAT_camello-type"/>
</dbReference>
<dbReference type="PANTHER" id="PTHR13947">
    <property type="entry name" value="GNAT FAMILY N-ACETYLTRANSFERASE"/>
    <property type="match status" value="1"/>
</dbReference>
<feature type="domain" description="HTH marR-type" evidence="2">
    <location>
        <begin position="9"/>
        <end position="155"/>
    </location>
</feature>
<accession>A0A2S1LTS4</accession>
<dbReference type="Pfam" id="PF12802">
    <property type="entry name" value="MarR_2"/>
    <property type="match status" value="1"/>
</dbReference>
<keyword evidence="5" id="KW-1185">Reference proteome</keyword>
<dbReference type="SUPFAM" id="SSF46785">
    <property type="entry name" value="Winged helix' DNA-binding domain"/>
    <property type="match status" value="1"/>
</dbReference>
<dbReference type="SMART" id="SM00347">
    <property type="entry name" value="HTH_MARR"/>
    <property type="match status" value="1"/>
</dbReference>
<sequence>MGLFERTGKMALGSRLRLLTAKVTEDAARIYELYHIEFAPKWFPVFFVLAEEGKKTITEIANEIGHSQPSVSKIIKEMTVAGLVKEKRNSTDKRRNVAILTTKGIQLTEEIKTQWKDVGAAVESVISEARHNLWEAIQEWEFLLEQKSLLRRVQEQKKLRESQAVQIVSYDEKYQTAFRALNEEWITTYFQMEEADYKALDNPKEYILDKGGKIFVALYENEPVGVCALIKMNDPDYDYELAKMAVTPRIQGKSIGWLLGQAVLNAAKELGASNVYLESNTSLKPAINLYHKLGFNKVVGRSTPYARCNIQMEVRFSK</sequence>
<reference evidence="4 5" key="1">
    <citation type="submission" date="2017-04" db="EMBL/GenBank/DDBJ databases">
        <title>Complete genome sequence of Flavobacterium kingsejong AJ004.</title>
        <authorList>
            <person name="Lee P.C."/>
        </authorList>
    </citation>
    <scope>NUCLEOTIDE SEQUENCE [LARGE SCALE GENOMIC DNA]</scope>
    <source>
        <strain evidence="4 5">AJ004</strain>
    </source>
</reference>
<dbReference type="InterPro" id="IPR000835">
    <property type="entry name" value="HTH_MarR-typ"/>
</dbReference>
<dbReference type="Proteomes" id="UP000244677">
    <property type="component" value="Chromosome"/>
</dbReference>
<evidence type="ECO:0000313" key="4">
    <source>
        <dbReference type="EMBL" id="AWG27108.1"/>
    </source>
</evidence>
<dbReference type="PROSITE" id="PS51186">
    <property type="entry name" value="GNAT"/>
    <property type="match status" value="1"/>
</dbReference>
<protein>
    <submittedName>
        <fullName evidence="4">MarR family transcriptional regulator</fullName>
    </submittedName>
</protein>
<dbReference type="InterPro" id="IPR016181">
    <property type="entry name" value="Acyl_CoA_acyltransferase"/>
</dbReference>
<dbReference type="InterPro" id="IPR036388">
    <property type="entry name" value="WH-like_DNA-bd_sf"/>
</dbReference>
<evidence type="ECO:0000313" key="5">
    <source>
        <dbReference type="Proteomes" id="UP000244677"/>
    </source>
</evidence>
<evidence type="ECO:0000256" key="1">
    <source>
        <dbReference type="ARBA" id="ARBA00022679"/>
    </source>
</evidence>